<accession>A0ABZ1CX51</accession>
<dbReference type="RefSeq" id="XP_062790951.1">
    <property type="nucleotide sequence ID" value="XM_062934900.1"/>
</dbReference>
<evidence type="ECO:0000313" key="2">
    <source>
        <dbReference type="EMBL" id="WRT66211.1"/>
    </source>
</evidence>
<reference evidence="2 3" key="1">
    <citation type="submission" date="2024-01" db="EMBL/GenBank/DDBJ databases">
        <title>Comparative genomics of Cryptococcus and Kwoniella reveals pathogenesis evolution and contrasting modes of karyotype evolution via chromosome fusion or intercentromeric recombination.</title>
        <authorList>
            <person name="Coelho M.A."/>
            <person name="David-Palma M."/>
            <person name="Shea T."/>
            <person name="Bowers K."/>
            <person name="McGinley-Smith S."/>
            <person name="Mohammad A.W."/>
            <person name="Gnirke A."/>
            <person name="Yurkov A.M."/>
            <person name="Nowrousian M."/>
            <person name="Sun S."/>
            <person name="Cuomo C.A."/>
            <person name="Heitman J."/>
        </authorList>
    </citation>
    <scope>NUCLEOTIDE SEQUENCE [LARGE SCALE GENOMIC DNA]</scope>
    <source>
        <strain evidence="2">CBS 11374</strain>
    </source>
</reference>
<evidence type="ECO:0000313" key="3">
    <source>
        <dbReference type="Proteomes" id="UP001329825"/>
    </source>
</evidence>
<dbReference type="Proteomes" id="UP001329825">
    <property type="component" value="Chromosome 4"/>
</dbReference>
<dbReference type="EMBL" id="CP141884">
    <property type="protein sequence ID" value="WRT66211.1"/>
    <property type="molecule type" value="Genomic_DNA"/>
</dbReference>
<feature type="region of interest" description="Disordered" evidence="1">
    <location>
        <begin position="1"/>
        <end position="69"/>
    </location>
</feature>
<name>A0ABZ1CX51_9TREE</name>
<proteinExistence type="predicted"/>
<gene>
    <name evidence="2" type="ORF">IL334_003164</name>
</gene>
<feature type="compositionally biased region" description="Pro residues" evidence="1">
    <location>
        <begin position="11"/>
        <end position="37"/>
    </location>
</feature>
<protein>
    <submittedName>
        <fullName evidence="2">Uncharacterized protein</fullName>
    </submittedName>
</protein>
<sequence>MNVQLEDDGNSPPPSPSPSPPFPYEITPIPSPSPSPPPEKHSGPVSSPAQGESVLDDTMAAKTVNVAIG</sequence>
<organism evidence="2 3">
    <name type="scientific">Kwoniella shivajii</name>
    <dbReference type="NCBI Taxonomy" id="564305"/>
    <lineage>
        <taxon>Eukaryota</taxon>
        <taxon>Fungi</taxon>
        <taxon>Dikarya</taxon>
        <taxon>Basidiomycota</taxon>
        <taxon>Agaricomycotina</taxon>
        <taxon>Tremellomycetes</taxon>
        <taxon>Tremellales</taxon>
        <taxon>Cryptococcaceae</taxon>
        <taxon>Kwoniella</taxon>
    </lineage>
</organism>
<keyword evidence="3" id="KW-1185">Reference proteome</keyword>
<evidence type="ECO:0000256" key="1">
    <source>
        <dbReference type="SAM" id="MobiDB-lite"/>
    </source>
</evidence>
<dbReference type="GeneID" id="87955295"/>